<dbReference type="InterPro" id="IPR050223">
    <property type="entry name" value="D-isomer_2-hydroxyacid_DH"/>
</dbReference>
<name>A0A5J5K7W0_9ACTN</name>
<sequence>MAHHAGESGGSSPMLRAGGAEFDDFADISAGGRRAARKGASFGRLLVTGRAIPAELLAPLRARGMTVSMLTSVLSEDELAQELRDAAAYLHGGEEYASARALRGASRLQVIAFLGVGYETFVDVAAAAELGIAVTNTPGAATDSVAAFTVGQLINANWRIRDHLDKRVPDWNTAAELPHELGALRAGIVGLGAIGTRIAEILRMAFGMKVAYFSRSRKPWAEASLGLTFLPLHELAEWSDALVVMVPGNDKTRHLVDASVFARMRPGTLLVNTARPALVDPTALHAALREGRVAAAVFDGFYDDATEAATRLLTDFHDRLLVTGHIASHTQEAMSRMVRQAVRSIENVLISGTDEYEVGGWPRVWRNSLP</sequence>
<dbReference type="Pfam" id="PF00389">
    <property type="entry name" value="2-Hacid_dh"/>
    <property type="match status" value="1"/>
</dbReference>
<feature type="domain" description="D-isomer specific 2-hydroxyacid dehydrogenase NAD-binding" evidence="6">
    <location>
        <begin position="169"/>
        <end position="327"/>
    </location>
</feature>
<dbReference type="PANTHER" id="PTHR10996">
    <property type="entry name" value="2-HYDROXYACID DEHYDROGENASE-RELATED"/>
    <property type="match status" value="1"/>
</dbReference>
<dbReference type="Pfam" id="PF02826">
    <property type="entry name" value="2-Hacid_dh_C"/>
    <property type="match status" value="1"/>
</dbReference>
<gene>
    <name evidence="7" type="ORF">F5972_06450</name>
</gene>
<dbReference type="SUPFAM" id="SSF51735">
    <property type="entry name" value="NAD(P)-binding Rossmann-fold domains"/>
    <property type="match status" value="1"/>
</dbReference>
<evidence type="ECO:0000256" key="3">
    <source>
        <dbReference type="ARBA" id="ARBA00023027"/>
    </source>
</evidence>
<dbReference type="GO" id="GO:0005829">
    <property type="term" value="C:cytosol"/>
    <property type="evidence" value="ECO:0007669"/>
    <property type="project" value="TreeGrafter"/>
</dbReference>
<comment type="caution">
    <text evidence="7">The sequence shown here is derived from an EMBL/GenBank/DDBJ whole genome shotgun (WGS) entry which is preliminary data.</text>
</comment>
<protein>
    <recommendedName>
        <fullName evidence="9">D-glycerate dehydrogenase</fullName>
    </recommendedName>
</protein>
<evidence type="ECO:0000256" key="1">
    <source>
        <dbReference type="ARBA" id="ARBA00005854"/>
    </source>
</evidence>
<dbReference type="AlphaFoldDB" id="A0A5J5K7W0"/>
<dbReference type="InterPro" id="IPR006139">
    <property type="entry name" value="D-isomer_2_OHA_DH_cat_dom"/>
</dbReference>
<proteinExistence type="inferred from homology"/>
<dbReference type="InterPro" id="IPR006140">
    <property type="entry name" value="D-isomer_DH_NAD-bd"/>
</dbReference>
<evidence type="ECO:0008006" key="9">
    <source>
        <dbReference type="Google" id="ProtNLM"/>
    </source>
</evidence>
<keyword evidence="3" id="KW-0520">NAD</keyword>
<keyword evidence="8" id="KW-1185">Reference proteome</keyword>
<dbReference type="Proteomes" id="UP000327011">
    <property type="component" value="Unassembled WGS sequence"/>
</dbReference>
<dbReference type="GO" id="GO:0016618">
    <property type="term" value="F:hydroxypyruvate reductase [NAD(P)H] activity"/>
    <property type="evidence" value="ECO:0007669"/>
    <property type="project" value="TreeGrafter"/>
</dbReference>
<evidence type="ECO:0000313" key="7">
    <source>
        <dbReference type="EMBL" id="KAA9380741.1"/>
    </source>
</evidence>
<feature type="domain" description="D-isomer specific 2-hydroxyacid dehydrogenase catalytic" evidence="5">
    <location>
        <begin position="51"/>
        <end position="357"/>
    </location>
</feature>
<dbReference type="SUPFAM" id="SSF52283">
    <property type="entry name" value="Formate/glycerate dehydrogenase catalytic domain-like"/>
    <property type="match status" value="1"/>
</dbReference>
<dbReference type="InterPro" id="IPR029753">
    <property type="entry name" value="D-isomer_DH_CS"/>
</dbReference>
<reference evidence="7 8" key="1">
    <citation type="submission" date="2019-09" db="EMBL/GenBank/DDBJ databases">
        <title>Screening of Novel Bioactive Compounds from Soil-Associated.</title>
        <authorList>
            <person name="Gong X."/>
        </authorList>
    </citation>
    <scope>NUCLEOTIDE SEQUENCE [LARGE SCALE GENOMIC DNA]</scope>
    <source>
        <strain evidence="7 8">Gxj-6</strain>
    </source>
</reference>
<dbReference type="InterPro" id="IPR036291">
    <property type="entry name" value="NAD(P)-bd_dom_sf"/>
</dbReference>
<dbReference type="PROSITE" id="PS00671">
    <property type="entry name" value="D_2_HYDROXYACID_DH_3"/>
    <property type="match status" value="1"/>
</dbReference>
<keyword evidence="2 4" id="KW-0560">Oxidoreductase</keyword>
<evidence type="ECO:0000259" key="5">
    <source>
        <dbReference type="Pfam" id="PF00389"/>
    </source>
</evidence>
<dbReference type="PANTHER" id="PTHR10996:SF178">
    <property type="entry name" value="2-HYDROXYACID DEHYDROGENASE YGL185C-RELATED"/>
    <property type="match status" value="1"/>
</dbReference>
<comment type="similarity">
    <text evidence="1 4">Belongs to the D-isomer specific 2-hydroxyacid dehydrogenase family.</text>
</comment>
<dbReference type="Gene3D" id="3.40.50.720">
    <property type="entry name" value="NAD(P)-binding Rossmann-like Domain"/>
    <property type="match status" value="2"/>
</dbReference>
<evidence type="ECO:0000256" key="2">
    <source>
        <dbReference type="ARBA" id="ARBA00023002"/>
    </source>
</evidence>
<accession>A0A5J5K7W0</accession>
<evidence type="ECO:0000259" key="6">
    <source>
        <dbReference type="Pfam" id="PF02826"/>
    </source>
</evidence>
<dbReference type="GO" id="GO:0030267">
    <property type="term" value="F:glyoxylate reductase (NADPH) activity"/>
    <property type="evidence" value="ECO:0007669"/>
    <property type="project" value="TreeGrafter"/>
</dbReference>
<evidence type="ECO:0000256" key="4">
    <source>
        <dbReference type="RuleBase" id="RU003719"/>
    </source>
</evidence>
<evidence type="ECO:0000313" key="8">
    <source>
        <dbReference type="Proteomes" id="UP000327011"/>
    </source>
</evidence>
<dbReference type="GO" id="GO:0051287">
    <property type="term" value="F:NAD binding"/>
    <property type="evidence" value="ECO:0007669"/>
    <property type="project" value="InterPro"/>
</dbReference>
<dbReference type="EMBL" id="VYTZ01000002">
    <property type="protein sequence ID" value="KAA9380741.1"/>
    <property type="molecule type" value="Genomic_DNA"/>
</dbReference>
<organism evidence="7 8">
    <name type="scientific">Microbispora cellulosiformans</name>
    <dbReference type="NCBI Taxonomy" id="2614688"/>
    <lineage>
        <taxon>Bacteria</taxon>
        <taxon>Bacillati</taxon>
        <taxon>Actinomycetota</taxon>
        <taxon>Actinomycetes</taxon>
        <taxon>Streptosporangiales</taxon>
        <taxon>Streptosporangiaceae</taxon>
        <taxon>Microbispora</taxon>
    </lineage>
</organism>
<dbReference type="CDD" id="cd05198">
    <property type="entry name" value="formate_dh_like"/>
    <property type="match status" value="1"/>
</dbReference>